<reference evidence="2" key="1">
    <citation type="submission" date="2024-02" db="EMBL/GenBank/DDBJ databases">
        <authorList>
            <consortium name="ELIXIR-Norway"/>
            <consortium name="Elixir Norway"/>
        </authorList>
    </citation>
    <scope>NUCLEOTIDE SEQUENCE</scope>
</reference>
<dbReference type="InterPro" id="IPR055130">
    <property type="entry name" value="PreP_C"/>
</dbReference>
<dbReference type="PANTHER" id="PTHR43016:SF13">
    <property type="entry name" value="PRESEQUENCE PROTEASE, MITOCHONDRIAL"/>
    <property type="match status" value="1"/>
</dbReference>
<dbReference type="EMBL" id="OZ020109">
    <property type="protein sequence ID" value="CAK9261536.1"/>
    <property type="molecule type" value="Genomic_DNA"/>
</dbReference>
<dbReference type="Proteomes" id="UP001497444">
    <property type="component" value="Chromosome 14"/>
</dbReference>
<organism evidence="2 3">
    <name type="scientific">Sphagnum jensenii</name>
    <dbReference type="NCBI Taxonomy" id="128206"/>
    <lineage>
        <taxon>Eukaryota</taxon>
        <taxon>Viridiplantae</taxon>
        <taxon>Streptophyta</taxon>
        <taxon>Embryophyta</taxon>
        <taxon>Bryophyta</taxon>
        <taxon>Sphagnophytina</taxon>
        <taxon>Sphagnopsida</taxon>
        <taxon>Sphagnales</taxon>
        <taxon>Sphagnaceae</taxon>
        <taxon>Sphagnum</taxon>
    </lineage>
</organism>
<protein>
    <recommendedName>
        <fullName evidence="1">Presequence protease mitochondrial-type C-terminal domain-containing protein</fullName>
    </recommendedName>
</protein>
<sequence length="221" mass="24039">MQSQITGGGHGIAAARMGGMLNVAGWSPWKRFGLHLDAIVNLTADDHTLICAESHVATLLDTLPEHSSGLVSWNQQLPLINESLVIPTQVNYVGKAASLYDAGYELNGSAYVISKFTGSTWLWEQVRVSGGAYGGFCGFNSHSGVFSFLSYRDPNLVKTLDNYDGAVEFLRNLQLDDDVLTKAIIGTIGDVDSYQLPDAKGYTSVKDFHMFADVLETVREN</sequence>
<proteinExistence type="predicted"/>
<dbReference type="SUPFAM" id="SSF63411">
    <property type="entry name" value="LuxS/MPP-like metallohydrolase"/>
    <property type="match status" value="1"/>
</dbReference>
<dbReference type="Gene3D" id="3.30.830.10">
    <property type="entry name" value="Metalloenzyme, LuxS/M16 peptidase-like"/>
    <property type="match status" value="1"/>
</dbReference>
<dbReference type="Pfam" id="PF22516">
    <property type="entry name" value="PreP_C"/>
    <property type="match status" value="1"/>
</dbReference>
<dbReference type="InterPro" id="IPR011249">
    <property type="entry name" value="Metalloenz_LuxS/M16"/>
</dbReference>
<feature type="domain" description="Presequence protease mitochondrial-type C-terminal" evidence="1">
    <location>
        <begin position="81"/>
        <end position="205"/>
    </location>
</feature>
<evidence type="ECO:0000313" key="2">
    <source>
        <dbReference type="EMBL" id="CAK9261536.1"/>
    </source>
</evidence>
<evidence type="ECO:0000313" key="3">
    <source>
        <dbReference type="Proteomes" id="UP001497444"/>
    </source>
</evidence>
<name>A0ABP0W6I6_9BRYO</name>
<evidence type="ECO:0000259" key="1">
    <source>
        <dbReference type="Pfam" id="PF22516"/>
    </source>
</evidence>
<accession>A0ABP0W6I6</accession>
<gene>
    <name evidence="2" type="ORF">CSSPJE1EN1_LOCUS7014</name>
</gene>
<keyword evidence="3" id="KW-1185">Reference proteome</keyword>
<dbReference type="PANTHER" id="PTHR43016">
    <property type="entry name" value="PRESEQUENCE PROTEASE"/>
    <property type="match status" value="1"/>
</dbReference>